<protein>
    <submittedName>
        <fullName evidence="3">Uncharacterized protein</fullName>
    </submittedName>
</protein>
<keyword evidence="2" id="KW-0472">Membrane</keyword>
<feature type="compositionally biased region" description="Polar residues" evidence="1">
    <location>
        <begin position="207"/>
        <end position="216"/>
    </location>
</feature>
<dbReference type="EMBL" id="CACVBS010000056">
    <property type="protein sequence ID" value="CAA7266651.1"/>
    <property type="molecule type" value="Genomic_DNA"/>
</dbReference>
<keyword evidence="4" id="KW-1185">Reference proteome</keyword>
<evidence type="ECO:0000256" key="1">
    <source>
        <dbReference type="SAM" id="MobiDB-lite"/>
    </source>
</evidence>
<keyword evidence="2" id="KW-0812">Transmembrane</keyword>
<evidence type="ECO:0000313" key="4">
    <source>
        <dbReference type="Proteomes" id="UP000467700"/>
    </source>
</evidence>
<sequence length="216" mass="22957">MSTISQSTTVSTISSRPSFSASVPGPSLTLSTATSSTFAITGTRSTTPSVTTTRPPSSSSVSAPSRTTFPTSSAAISTSTRSRAATSSRRPTSTSFHTFAASPSSISLGPASESRKIPAGSIAAIALGVLVALLAVIFFVRRWRRAQRQCKEESEGIEDDKKITPYLQQESAVLSYRKSSGRAEQDNRSSKHRYLPGSPNSEHKTLPTYSDIYSPQ</sequence>
<name>A0A8S0XVV1_CYCAE</name>
<gene>
    <name evidence="3" type="ORF">AAE3_LOCUS9025</name>
</gene>
<dbReference type="AlphaFoldDB" id="A0A8S0XVV1"/>
<accession>A0A8S0XVV1</accession>
<feature type="region of interest" description="Disordered" evidence="1">
    <location>
        <begin position="175"/>
        <end position="216"/>
    </location>
</feature>
<comment type="caution">
    <text evidence="3">The sequence shown here is derived from an EMBL/GenBank/DDBJ whole genome shotgun (WGS) entry which is preliminary data.</text>
</comment>
<evidence type="ECO:0000313" key="3">
    <source>
        <dbReference type="EMBL" id="CAA7266651.1"/>
    </source>
</evidence>
<keyword evidence="2" id="KW-1133">Transmembrane helix</keyword>
<feature type="transmembrane region" description="Helical" evidence="2">
    <location>
        <begin position="117"/>
        <end position="140"/>
    </location>
</feature>
<dbReference type="Proteomes" id="UP000467700">
    <property type="component" value="Unassembled WGS sequence"/>
</dbReference>
<feature type="compositionally biased region" description="Low complexity" evidence="1">
    <location>
        <begin position="1"/>
        <end position="15"/>
    </location>
</feature>
<organism evidence="3 4">
    <name type="scientific">Cyclocybe aegerita</name>
    <name type="common">Black poplar mushroom</name>
    <name type="synonym">Agrocybe aegerita</name>
    <dbReference type="NCBI Taxonomy" id="1973307"/>
    <lineage>
        <taxon>Eukaryota</taxon>
        <taxon>Fungi</taxon>
        <taxon>Dikarya</taxon>
        <taxon>Basidiomycota</taxon>
        <taxon>Agaricomycotina</taxon>
        <taxon>Agaricomycetes</taxon>
        <taxon>Agaricomycetidae</taxon>
        <taxon>Agaricales</taxon>
        <taxon>Agaricineae</taxon>
        <taxon>Bolbitiaceae</taxon>
        <taxon>Cyclocybe</taxon>
    </lineage>
</organism>
<proteinExistence type="predicted"/>
<feature type="region of interest" description="Disordered" evidence="1">
    <location>
        <begin position="39"/>
        <end position="113"/>
    </location>
</feature>
<feature type="region of interest" description="Disordered" evidence="1">
    <location>
        <begin position="1"/>
        <end position="27"/>
    </location>
</feature>
<evidence type="ECO:0000256" key="2">
    <source>
        <dbReference type="SAM" id="Phobius"/>
    </source>
</evidence>
<reference evidence="3 4" key="1">
    <citation type="submission" date="2020-01" db="EMBL/GenBank/DDBJ databases">
        <authorList>
            <person name="Gupta K D."/>
        </authorList>
    </citation>
    <scope>NUCLEOTIDE SEQUENCE [LARGE SCALE GENOMIC DNA]</scope>
</reference>
<feature type="compositionally biased region" description="Low complexity" evidence="1">
    <location>
        <begin position="39"/>
        <end position="98"/>
    </location>
</feature>